<evidence type="ECO:0000313" key="1">
    <source>
        <dbReference type="EMBL" id="PRZ08111.1"/>
    </source>
</evidence>
<evidence type="ECO:0000313" key="2">
    <source>
        <dbReference type="Proteomes" id="UP000239895"/>
    </source>
</evidence>
<protein>
    <submittedName>
        <fullName evidence="1">Uncharacterized protein</fullName>
    </submittedName>
</protein>
<reference evidence="1 2" key="1">
    <citation type="submission" date="2018-03" db="EMBL/GenBank/DDBJ databases">
        <title>Comparative analysis of microorganisms from saline springs in Andes Mountain Range, Colombia.</title>
        <authorList>
            <person name="Rubin E."/>
        </authorList>
    </citation>
    <scope>NUCLEOTIDE SEQUENCE [LARGE SCALE GENOMIC DNA]</scope>
    <source>
        <strain evidence="1 2">CG 23</strain>
    </source>
</reference>
<dbReference type="Proteomes" id="UP000239895">
    <property type="component" value="Unassembled WGS sequence"/>
</dbReference>
<proteinExistence type="predicted"/>
<organism evidence="1 2">
    <name type="scientific">Isoptericola halotolerans</name>
    <dbReference type="NCBI Taxonomy" id="300560"/>
    <lineage>
        <taxon>Bacteria</taxon>
        <taxon>Bacillati</taxon>
        <taxon>Actinomycetota</taxon>
        <taxon>Actinomycetes</taxon>
        <taxon>Micrococcales</taxon>
        <taxon>Promicromonosporaceae</taxon>
        <taxon>Isoptericola</taxon>
    </lineage>
</organism>
<keyword evidence="2" id="KW-1185">Reference proteome</keyword>
<sequence>MSKAKQPLYHDFQPVANLIQKNRQRYDVMRSTRIQIDAAHDPSVAELPIYVVPFFDLKSSEVVESLRELYRAQSMLDKFRVLLFTDSDIYKAVRPYGFPVESVVSEANWILEGKVDWEDYVLESLAWVLERYGAAGLLLRDEQGSLVPDLVRHGLAASNVPRTSADSTSDPDGAVWPSWRAWAAHGDGLGESYVRTSTSEHSVVATDRLGEVSAVFLLEADFDVPAVLTGLARRARWNVLELRKLWGGWESQVLASRVAASTVPHGVTRILFVHDESDSVTQFARSFDFVVAVGKSTALMRPVYERHLASAADRWYEVSWEDVVRIAGTFATQCMEIGVRRYHYPA</sequence>
<dbReference type="RefSeq" id="WP_125206490.1">
    <property type="nucleotide sequence ID" value="NZ_PVTX01000003.1"/>
</dbReference>
<comment type="caution">
    <text evidence="1">The sequence shown here is derived from an EMBL/GenBank/DDBJ whole genome shotgun (WGS) entry which is preliminary data.</text>
</comment>
<dbReference type="EMBL" id="PVTX01000003">
    <property type="protein sequence ID" value="PRZ08111.1"/>
    <property type="molecule type" value="Genomic_DNA"/>
</dbReference>
<accession>A0ABX5EHX9</accession>
<name>A0ABX5EHX9_9MICO</name>
<gene>
    <name evidence="1" type="ORF">BCL65_10336</name>
</gene>